<dbReference type="Proteomes" id="UP000261480">
    <property type="component" value="Unplaced"/>
</dbReference>
<keyword evidence="1 3" id="KW-0732">Signal</keyword>
<proteinExistence type="predicted"/>
<dbReference type="InterPro" id="IPR007110">
    <property type="entry name" value="Ig-like_dom"/>
</dbReference>
<evidence type="ECO:0000313" key="6">
    <source>
        <dbReference type="Proteomes" id="UP000261480"/>
    </source>
</evidence>
<sequence>IFVTILFLFLLFALKPFNMNPKVDLECKVEGDPVPRVKWVLPNSVQLMPTSTSVPSQWEVAVDDSGTLHISRASFTDNGIYRCTGSSAAGADTVSVHLHVSAMPSLIQQRIDENMTFPEGSAAYIDCTATRASQPVMRWITPDGTQLTPSRLNPKENLIVFPNGTLHIQRMDFKNSGRYVCKASNGVASSSRTVMLSVRRKLLSAKATITSSSPQRTDVIYGSKLLLNCVPRLFGNKYLHPQGSLIIQNPTQRDSGVYRCTARNTAGVDSKTTFLNVF</sequence>
<dbReference type="Pfam" id="PF07679">
    <property type="entry name" value="I-set"/>
    <property type="match status" value="3"/>
</dbReference>
<dbReference type="Gene3D" id="2.60.40.10">
    <property type="entry name" value="Immunoglobulins"/>
    <property type="match status" value="3"/>
</dbReference>
<dbReference type="GO" id="GO:0050808">
    <property type="term" value="P:synapse organization"/>
    <property type="evidence" value="ECO:0007669"/>
    <property type="project" value="TreeGrafter"/>
</dbReference>
<dbReference type="GO" id="GO:0008046">
    <property type="term" value="F:axon guidance receptor activity"/>
    <property type="evidence" value="ECO:0007669"/>
    <property type="project" value="TreeGrafter"/>
</dbReference>
<name>A0A3B3XEB8_9TELE</name>
<dbReference type="AlphaFoldDB" id="A0A3B3XEB8"/>
<evidence type="ECO:0000256" key="2">
    <source>
        <dbReference type="ARBA" id="ARBA00023157"/>
    </source>
</evidence>
<dbReference type="InterPro" id="IPR050958">
    <property type="entry name" value="Cell_Adh-Cytoskel_Orgn"/>
</dbReference>
<feature type="signal peptide" evidence="3">
    <location>
        <begin position="1"/>
        <end position="19"/>
    </location>
</feature>
<dbReference type="InterPro" id="IPR003599">
    <property type="entry name" value="Ig_sub"/>
</dbReference>
<dbReference type="PANTHER" id="PTHR45080:SF8">
    <property type="entry name" value="IG-LIKE DOMAIN-CONTAINING PROTEIN"/>
    <property type="match status" value="1"/>
</dbReference>
<feature type="domain" description="Ig-like" evidence="4">
    <location>
        <begin position="23"/>
        <end position="101"/>
    </location>
</feature>
<evidence type="ECO:0000256" key="3">
    <source>
        <dbReference type="SAM" id="SignalP"/>
    </source>
</evidence>
<dbReference type="STRING" id="48701.ENSPMEP00000013315"/>
<protein>
    <recommendedName>
        <fullName evidence="4">Ig-like domain-containing protein</fullName>
    </recommendedName>
</protein>
<evidence type="ECO:0000259" key="4">
    <source>
        <dbReference type="PROSITE" id="PS50835"/>
    </source>
</evidence>
<dbReference type="InterPro" id="IPR003598">
    <property type="entry name" value="Ig_sub2"/>
</dbReference>
<dbReference type="Ensembl" id="ENSPMET00000032164.1">
    <property type="protein sequence ID" value="ENSPMEP00000013315.1"/>
    <property type="gene ID" value="ENSPMEG00000015612.1"/>
</dbReference>
<dbReference type="GO" id="GO:0043025">
    <property type="term" value="C:neuronal cell body"/>
    <property type="evidence" value="ECO:0007669"/>
    <property type="project" value="TreeGrafter"/>
</dbReference>
<evidence type="ECO:0000256" key="1">
    <source>
        <dbReference type="ARBA" id="ARBA00022729"/>
    </source>
</evidence>
<dbReference type="SMART" id="SM00408">
    <property type="entry name" value="IGc2"/>
    <property type="match status" value="3"/>
</dbReference>
<reference evidence="5" key="1">
    <citation type="submission" date="2025-08" db="UniProtKB">
        <authorList>
            <consortium name="Ensembl"/>
        </authorList>
    </citation>
    <scope>IDENTIFICATION</scope>
</reference>
<dbReference type="GO" id="GO:0007156">
    <property type="term" value="P:homophilic cell adhesion via plasma membrane adhesion molecules"/>
    <property type="evidence" value="ECO:0007669"/>
    <property type="project" value="TreeGrafter"/>
</dbReference>
<dbReference type="InterPro" id="IPR013098">
    <property type="entry name" value="Ig_I-set"/>
</dbReference>
<dbReference type="GO" id="GO:0030424">
    <property type="term" value="C:axon"/>
    <property type="evidence" value="ECO:0007669"/>
    <property type="project" value="TreeGrafter"/>
</dbReference>
<accession>A0A3B3XEB8</accession>
<dbReference type="GO" id="GO:0005886">
    <property type="term" value="C:plasma membrane"/>
    <property type="evidence" value="ECO:0007669"/>
    <property type="project" value="TreeGrafter"/>
</dbReference>
<feature type="chain" id="PRO_5017235409" description="Ig-like domain-containing protein" evidence="3">
    <location>
        <begin position="20"/>
        <end position="278"/>
    </location>
</feature>
<dbReference type="InterPro" id="IPR036179">
    <property type="entry name" value="Ig-like_dom_sf"/>
</dbReference>
<evidence type="ECO:0000313" key="5">
    <source>
        <dbReference type="Ensembl" id="ENSPMEP00000013315.1"/>
    </source>
</evidence>
<dbReference type="PROSITE" id="PS50835">
    <property type="entry name" value="IG_LIKE"/>
    <property type="match status" value="2"/>
</dbReference>
<dbReference type="SUPFAM" id="SSF48726">
    <property type="entry name" value="Immunoglobulin"/>
    <property type="match status" value="3"/>
</dbReference>
<dbReference type="InterPro" id="IPR013783">
    <property type="entry name" value="Ig-like_fold"/>
</dbReference>
<organism evidence="5 6">
    <name type="scientific">Poecilia mexicana</name>
    <dbReference type="NCBI Taxonomy" id="48701"/>
    <lineage>
        <taxon>Eukaryota</taxon>
        <taxon>Metazoa</taxon>
        <taxon>Chordata</taxon>
        <taxon>Craniata</taxon>
        <taxon>Vertebrata</taxon>
        <taxon>Euteleostomi</taxon>
        <taxon>Actinopterygii</taxon>
        <taxon>Neopterygii</taxon>
        <taxon>Teleostei</taxon>
        <taxon>Neoteleostei</taxon>
        <taxon>Acanthomorphata</taxon>
        <taxon>Ovalentaria</taxon>
        <taxon>Atherinomorphae</taxon>
        <taxon>Cyprinodontiformes</taxon>
        <taxon>Poeciliidae</taxon>
        <taxon>Poeciliinae</taxon>
        <taxon>Poecilia</taxon>
    </lineage>
</organism>
<feature type="domain" description="Ig-like" evidence="4">
    <location>
        <begin position="104"/>
        <end position="197"/>
    </location>
</feature>
<keyword evidence="6" id="KW-1185">Reference proteome</keyword>
<dbReference type="PANTHER" id="PTHR45080">
    <property type="entry name" value="CONTACTIN 5"/>
    <property type="match status" value="1"/>
</dbReference>
<reference evidence="5" key="2">
    <citation type="submission" date="2025-09" db="UniProtKB">
        <authorList>
            <consortium name="Ensembl"/>
        </authorList>
    </citation>
    <scope>IDENTIFICATION</scope>
</reference>
<keyword evidence="2" id="KW-1015">Disulfide bond</keyword>
<dbReference type="SMART" id="SM00409">
    <property type="entry name" value="IG"/>
    <property type="match status" value="3"/>
</dbReference>